<evidence type="ECO:0000259" key="6">
    <source>
        <dbReference type="Pfam" id="PF08546"/>
    </source>
</evidence>
<dbReference type="Gene3D" id="1.10.1040.10">
    <property type="entry name" value="N-(1-d-carboxylethyl)-l-norvaline Dehydrogenase, domain 2"/>
    <property type="match status" value="1"/>
</dbReference>
<sequence>MNILFVGAGGVGGYFGGLLAAAGENVGFIARGETLAALRERGLRLTSPEGERTVTNFHAGETAAEVADLMGGVDVVIVATKALPGNETFADIQTLRDVPIVTTHNSVEVHFDAADLFGAERVLAGVVRGYMTRTGPAEITLNPGPLSLRFGLLPGVVDTPAAAPQLVGALKNAGIGSRYYGEDGAVLTDVWMKAMFVATTGVLGAVAGKPMGYLRTELRPQLRGLMEEVAAAGRALGVDLKDDAVEINLAFCDSQYPEATSSMHRDIAAGLPNELDAQVGALRRMAQRGGVETPLLDMVHALALTR</sequence>
<comment type="function">
    <text evidence="4">Catalyzes the NADPH-dependent reduction of ketopantoate into pantoic acid.</text>
</comment>
<comment type="catalytic activity">
    <reaction evidence="4">
        <text>(R)-pantoate + NADP(+) = 2-dehydropantoate + NADPH + H(+)</text>
        <dbReference type="Rhea" id="RHEA:16233"/>
        <dbReference type="ChEBI" id="CHEBI:11561"/>
        <dbReference type="ChEBI" id="CHEBI:15378"/>
        <dbReference type="ChEBI" id="CHEBI:15980"/>
        <dbReference type="ChEBI" id="CHEBI:57783"/>
        <dbReference type="ChEBI" id="CHEBI:58349"/>
        <dbReference type="EC" id="1.1.1.169"/>
    </reaction>
</comment>
<dbReference type="Gene3D" id="3.40.50.720">
    <property type="entry name" value="NAD(P)-binding Rossmann-like Domain"/>
    <property type="match status" value="1"/>
</dbReference>
<accession>A0A1G9NCZ7</accession>
<dbReference type="GO" id="GO:0015940">
    <property type="term" value="P:pantothenate biosynthetic process"/>
    <property type="evidence" value="ECO:0007669"/>
    <property type="project" value="UniProtKB-UniPathway"/>
</dbReference>
<gene>
    <name evidence="7" type="ORF">SAMN04488535_0965</name>
</gene>
<feature type="domain" description="Ketopantoate reductase N-terminal" evidence="5">
    <location>
        <begin position="3"/>
        <end position="152"/>
    </location>
</feature>
<dbReference type="Pfam" id="PF02558">
    <property type="entry name" value="ApbA"/>
    <property type="match status" value="1"/>
</dbReference>
<evidence type="ECO:0000259" key="5">
    <source>
        <dbReference type="Pfam" id="PF02558"/>
    </source>
</evidence>
<dbReference type="NCBIfam" id="TIGR00745">
    <property type="entry name" value="apbA_panE"/>
    <property type="match status" value="1"/>
</dbReference>
<dbReference type="InterPro" id="IPR036291">
    <property type="entry name" value="NAD(P)-bd_dom_sf"/>
</dbReference>
<organism evidence="7 8">
    <name type="scientific">Corynebacterium mycetoides</name>
    <dbReference type="NCBI Taxonomy" id="38302"/>
    <lineage>
        <taxon>Bacteria</taxon>
        <taxon>Bacillati</taxon>
        <taxon>Actinomycetota</taxon>
        <taxon>Actinomycetes</taxon>
        <taxon>Mycobacteriales</taxon>
        <taxon>Corynebacteriaceae</taxon>
        <taxon>Corynebacterium</taxon>
    </lineage>
</organism>
<evidence type="ECO:0000313" key="7">
    <source>
        <dbReference type="EMBL" id="SDL84370.1"/>
    </source>
</evidence>
<dbReference type="OrthoDB" id="9796561at2"/>
<dbReference type="AlphaFoldDB" id="A0A1G9NCZ7"/>
<dbReference type="InterPro" id="IPR003710">
    <property type="entry name" value="ApbA"/>
</dbReference>
<evidence type="ECO:0000313" key="8">
    <source>
        <dbReference type="Proteomes" id="UP000199350"/>
    </source>
</evidence>
<keyword evidence="8" id="KW-1185">Reference proteome</keyword>
<dbReference type="InterPro" id="IPR013332">
    <property type="entry name" value="KPR_N"/>
</dbReference>
<dbReference type="NCBIfam" id="NF005091">
    <property type="entry name" value="PRK06522.2-2"/>
    <property type="match status" value="1"/>
</dbReference>
<dbReference type="InterPro" id="IPR013752">
    <property type="entry name" value="KPA_reductase"/>
</dbReference>
<feature type="domain" description="Ketopantoate reductase C-terminal" evidence="6">
    <location>
        <begin position="187"/>
        <end position="302"/>
    </location>
</feature>
<evidence type="ECO:0000256" key="1">
    <source>
        <dbReference type="ARBA" id="ARBA00007870"/>
    </source>
</evidence>
<dbReference type="InterPro" id="IPR013328">
    <property type="entry name" value="6PGD_dom2"/>
</dbReference>
<reference evidence="8" key="1">
    <citation type="submission" date="2016-10" db="EMBL/GenBank/DDBJ databases">
        <authorList>
            <person name="Varghese N."/>
            <person name="Submissions S."/>
        </authorList>
    </citation>
    <scope>NUCLEOTIDE SEQUENCE [LARGE SCALE GENOMIC DNA]</scope>
    <source>
        <strain evidence="8">DSM 20632</strain>
    </source>
</reference>
<dbReference type="GO" id="GO:0008677">
    <property type="term" value="F:2-dehydropantoate 2-reductase activity"/>
    <property type="evidence" value="ECO:0007669"/>
    <property type="project" value="UniProtKB-EC"/>
</dbReference>
<proteinExistence type="inferred from homology"/>
<dbReference type="PANTHER" id="PTHR21708:SF26">
    <property type="entry name" value="2-DEHYDROPANTOATE 2-REDUCTASE"/>
    <property type="match status" value="1"/>
</dbReference>
<dbReference type="RefSeq" id="WP_092149490.1">
    <property type="nucleotide sequence ID" value="NZ_LT629700.1"/>
</dbReference>
<dbReference type="STRING" id="38302.SAMN04488535_0965"/>
<comment type="similarity">
    <text evidence="1 4">Belongs to the ketopantoate reductase family.</text>
</comment>
<evidence type="ECO:0000256" key="4">
    <source>
        <dbReference type="RuleBase" id="RU362068"/>
    </source>
</evidence>
<dbReference type="GO" id="GO:0005737">
    <property type="term" value="C:cytoplasm"/>
    <property type="evidence" value="ECO:0007669"/>
    <property type="project" value="TreeGrafter"/>
</dbReference>
<evidence type="ECO:0000256" key="2">
    <source>
        <dbReference type="ARBA" id="ARBA00022857"/>
    </source>
</evidence>
<dbReference type="EMBL" id="LT629700">
    <property type="protein sequence ID" value="SDL84370.1"/>
    <property type="molecule type" value="Genomic_DNA"/>
</dbReference>
<dbReference type="EC" id="1.1.1.169" evidence="4"/>
<dbReference type="SUPFAM" id="SSF48179">
    <property type="entry name" value="6-phosphogluconate dehydrogenase C-terminal domain-like"/>
    <property type="match status" value="1"/>
</dbReference>
<dbReference type="InterPro" id="IPR008927">
    <property type="entry name" value="6-PGluconate_DH-like_C_sf"/>
</dbReference>
<protein>
    <recommendedName>
        <fullName evidence="4">2-dehydropantoate 2-reductase</fullName>
        <ecNumber evidence="4">1.1.1.169</ecNumber>
    </recommendedName>
    <alternativeName>
        <fullName evidence="4">Ketopantoate reductase</fullName>
    </alternativeName>
</protein>
<dbReference type="Pfam" id="PF08546">
    <property type="entry name" value="ApbA_C"/>
    <property type="match status" value="1"/>
</dbReference>
<comment type="pathway">
    <text evidence="4">Cofactor biosynthesis; (R)-pantothenate biosynthesis; (R)-pantoate from 3-methyl-2-oxobutanoate: step 2/2.</text>
</comment>
<dbReference type="UniPathway" id="UPA00028">
    <property type="reaction ID" value="UER00004"/>
</dbReference>
<dbReference type="PANTHER" id="PTHR21708">
    <property type="entry name" value="PROBABLE 2-DEHYDROPANTOATE 2-REDUCTASE"/>
    <property type="match status" value="1"/>
</dbReference>
<keyword evidence="4" id="KW-0566">Pantothenate biosynthesis</keyword>
<dbReference type="SUPFAM" id="SSF51735">
    <property type="entry name" value="NAD(P)-binding Rossmann-fold domains"/>
    <property type="match status" value="1"/>
</dbReference>
<keyword evidence="3 4" id="KW-0560">Oxidoreductase</keyword>
<evidence type="ECO:0000256" key="3">
    <source>
        <dbReference type="ARBA" id="ARBA00023002"/>
    </source>
</evidence>
<name>A0A1G9NCZ7_9CORY</name>
<dbReference type="InterPro" id="IPR051402">
    <property type="entry name" value="KPR-Related"/>
</dbReference>
<keyword evidence="2 4" id="KW-0521">NADP</keyword>
<dbReference type="Proteomes" id="UP000199350">
    <property type="component" value="Chromosome I"/>
</dbReference>